<comment type="caution">
    <text evidence="2">The sequence shown here is derived from an EMBL/GenBank/DDBJ whole genome shotgun (WGS) entry which is preliminary data.</text>
</comment>
<protein>
    <submittedName>
        <fullName evidence="2">YoaK family protein</fullName>
    </submittedName>
</protein>
<feature type="transmembrane region" description="Helical" evidence="1">
    <location>
        <begin position="175"/>
        <end position="198"/>
    </location>
</feature>
<gene>
    <name evidence="2" type="ORF">ACFYXQ_35300</name>
</gene>
<keyword evidence="1" id="KW-0812">Transmembrane</keyword>
<proteinExistence type="predicted"/>
<accession>A0ABW6SBK7</accession>
<dbReference type="EMBL" id="JBIAQY010000016">
    <property type="protein sequence ID" value="MFF3573044.1"/>
    <property type="molecule type" value="Genomic_DNA"/>
</dbReference>
<keyword evidence="1" id="KW-0472">Membrane</keyword>
<organism evidence="2 3">
    <name type="scientific">Nocardia jiangxiensis</name>
    <dbReference type="NCBI Taxonomy" id="282685"/>
    <lineage>
        <taxon>Bacteria</taxon>
        <taxon>Bacillati</taxon>
        <taxon>Actinomycetota</taxon>
        <taxon>Actinomycetes</taxon>
        <taxon>Mycobacteriales</taxon>
        <taxon>Nocardiaceae</taxon>
        <taxon>Nocardia</taxon>
    </lineage>
</organism>
<reference evidence="2 3" key="1">
    <citation type="submission" date="2024-10" db="EMBL/GenBank/DDBJ databases">
        <title>The Natural Products Discovery Center: Release of the First 8490 Sequenced Strains for Exploring Actinobacteria Biosynthetic Diversity.</title>
        <authorList>
            <person name="Kalkreuter E."/>
            <person name="Kautsar S.A."/>
            <person name="Yang D."/>
            <person name="Bader C.D."/>
            <person name="Teijaro C.N."/>
            <person name="Fluegel L."/>
            <person name="Davis C.M."/>
            <person name="Simpson J.R."/>
            <person name="Lauterbach L."/>
            <person name="Steele A.D."/>
            <person name="Gui C."/>
            <person name="Meng S."/>
            <person name="Li G."/>
            <person name="Viehrig K."/>
            <person name="Ye F."/>
            <person name="Su P."/>
            <person name="Kiefer A.F."/>
            <person name="Nichols A."/>
            <person name="Cepeda A.J."/>
            <person name="Yan W."/>
            <person name="Fan B."/>
            <person name="Jiang Y."/>
            <person name="Adhikari A."/>
            <person name="Zheng C.-J."/>
            <person name="Schuster L."/>
            <person name="Cowan T.M."/>
            <person name="Smanski M.J."/>
            <person name="Chevrette M.G."/>
            <person name="De Carvalho L.P.S."/>
            <person name="Shen B."/>
        </authorList>
    </citation>
    <scope>NUCLEOTIDE SEQUENCE [LARGE SCALE GENOMIC DNA]</scope>
    <source>
        <strain evidence="2 3">NPDC002593</strain>
    </source>
</reference>
<feature type="transmembrane region" description="Helical" evidence="1">
    <location>
        <begin position="204"/>
        <end position="220"/>
    </location>
</feature>
<dbReference type="PANTHER" id="PTHR37314">
    <property type="entry name" value="SLR0142 PROTEIN"/>
    <property type="match status" value="1"/>
</dbReference>
<dbReference type="PANTHER" id="PTHR37314:SF4">
    <property type="entry name" value="UPF0700 TRANSMEMBRANE PROTEIN YOAK"/>
    <property type="match status" value="1"/>
</dbReference>
<dbReference type="InterPro" id="IPR010699">
    <property type="entry name" value="DUF1275"/>
</dbReference>
<keyword evidence="3" id="KW-1185">Reference proteome</keyword>
<evidence type="ECO:0000313" key="2">
    <source>
        <dbReference type="EMBL" id="MFF3573044.1"/>
    </source>
</evidence>
<evidence type="ECO:0000313" key="3">
    <source>
        <dbReference type="Proteomes" id="UP001601992"/>
    </source>
</evidence>
<feature type="transmembrane region" description="Helical" evidence="1">
    <location>
        <begin position="62"/>
        <end position="85"/>
    </location>
</feature>
<keyword evidence="1" id="KW-1133">Transmembrane helix</keyword>
<evidence type="ECO:0000256" key="1">
    <source>
        <dbReference type="SAM" id="Phobius"/>
    </source>
</evidence>
<dbReference type="Proteomes" id="UP001601992">
    <property type="component" value="Unassembled WGS sequence"/>
</dbReference>
<dbReference type="Pfam" id="PF06912">
    <property type="entry name" value="DUF1275"/>
    <property type="match status" value="1"/>
</dbReference>
<feature type="transmembrane region" description="Helical" evidence="1">
    <location>
        <begin position="97"/>
        <end position="115"/>
    </location>
</feature>
<feature type="transmembrane region" description="Helical" evidence="1">
    <location>
        <begin position="121"/>
        <end position="140"/>
    </location>
</feature>
<dbReference type="RefSeq" id="WP_051193049.1">
    <property type="nucleotide sequence ID" value="NZ_JBIAQY010000016.1"/>
</dbReference>
<name>A0ABW6SBK7_9NOCA</name>
<sequence>MTANSNDAPEPFWDLEARLATALLILAGFVGAAAYTHSEGYFVTFMTGNTERAVIGGFLGDFLLARGAFLLIVCFLAGVFCASVCRRHWWRNHPHGATMLATFALVIAAAVDAFGHAASVGLVPILFVAFAMGSLNTSFVRKGEVSIPVTYVTGTLVKFTQGVERHLAGGTHREWLNYAVQWLSFVTGAAIGGLVSLAVNGDEMLIAAAVGSALVATYTWRADIRWVRRQEQSRSGN</sequence>